<gene>
    <name evidence="2" type="ORF">FB384_001674</name>
</gene>
<accession>A0A839XHL1</accession>
<evidence type="ECO:0000313" key="2">
    <source>
        <dbReference type="EMBL" id="MBB3662770.1"/>
    </source>
</evidence>
<feature type="compositionally biased region" description="Basic and acidic residues" evidence="1">
    <location>
        <begin position="1"/>
        <end position="18"/>
    </location>
</feature>
<dbReference type="RefSeq" id="WP_183781102.1">
    <property type="nucleotide sequence ID" value="NZ_JACIBS010000001.1"/>
</dbReference>
<dbReference type="EMBL" id="JACIBS010000001">
    <property type="protein sequence ID" value="MBB3662770.1"/>
    <property type="molecule type" value="Genomic_DNA"/>
</dbReference>
<keyword evidence="3" id="KW-1185">Reference proteome</keyword>
<sequence length="54" mass="5946">MEWTDADRAAESSTKETTRGGPHMVGRFHRRTVLDLPIDPATRSGSLLALVLQP</sequence>
<comment type="caution">
    <text evidence="2">The sequence shown here is derived from an EMBL/GenBank/DDBJ whole genome shotgun (WGS) entry which is preliminary data.</text>
</comment>
<organism evidence="2 3">
    <name type="scientific">Prauserella sediminis</name>
    <dbReference type="NCBI Taxonomy" id="577680"/>
    <lineage>
        <taxon>Bacteria</taxon>
        <taxon>Bacillati</taxon>
        <taxon>Actinomycetota</taxon>
        <taxon>Actinomycetes</taxon>
        <taxon>Pseudonocardiales</taxon>
        <taxon>Pseudonocardiaceae</taxon>
        <taxon>Prauserella</taxon>
        <taxon>Prauserella salsuginis group</taxon>
    </lineage>
</organism>
<evidence type="ECO:0000313" key="3">
    <source>
        <dbReference type="Proteomes" id="UP000564573"/>
    </source>
</evidence>
<proteinExistence type="predicted"/>
<dbReference type="AlphaFoldDB" id="A0A839XHL1"/>
<dbReference type="Proteomes" id="UP000564573">
    <property type="component" value="Unassembled WGS sequence"/>
</dbReference>
<protein>
    <submittedName>
        <fullName evidence="2">Uncharacterized protein</fullName>
    </submittedName>
</protein>
<feature type="region of interest" description="Disordered" evidence="1">
    <location>
        <begin position="1"/>
        <end position="26"/>
    </location>
</feature>
<name>A0A839XHL1_9PSEU</name>
<reference evidence="2 3" key="1">
    <citation type="submission" date="2020-08" db="EMBL/GenBank/DDBJ databases">
        <title>Sequencing the genomes of 1000 actinobacteria strains.</title>
        <authorList>
            <person name="Klenk H.-P."/>
        </authorList>
    </citation>
    <scope>NUCLEOTIDE SEQUENCE [LARGE SCALE GENOMIC DNA]</scope>
    <source>
        <strain evidence="2 3">DSM 45267</strain>
    </source>
</reference>
<evidence type="ECO:0000256" key="1">
    <source>
        <dbReference type="SAM" id="MobiDB-lite"/>
    </source>
</evidence>